<dbReference type="RefSeq" id="WP_084692705.1">
    <property type="nucleotide sequence ID" value="NZ_CP059736.1"/>
</dbReference>
<comment type="similarity">
    <text evidence="1">Belongs to the MaoP family.</text>
</comment>
<name>A0AAE9YXY5_9GAMM</name>
<dbReference type="Pfam" id="PF04219">
    <property type="entry name" value="DUF413"/>
    <property type="match status" value="1"/>
</dbReference>
<accession>A0AAE9YXY5</accession>
<evidence type="ECO:0000256" key="2">
    <source>
        <dbReference type="ARBA" id="ARBA00093628"/>
    </source>
</evidence>
<evidence type="ECO:0000256" key="1">
    <source>
        <dbReference type="ARBA" id="ARBA00093464"/>
    </source>
</evidence>
<proteinExistence type="inferred from homology"/>
<dbReference type="Proteomes" id="UP000032568">
    <property type="component" value="Chromosome pTact"/>
</dbReference>
<dbReference type="AlphaFoldDB" id="A0AAE9YXY5"/>
<evidence type="ECO:0000313" key="3">
    <source>
        <dbReference type="EMBL" id="WDE02404.1"/>
    </source>
</evidence>
<evidence type="ECO:0000313" key="4">
    <source>
        <dbReference type="Proteomes" id="UP000032568"/>
    </source>
</evidence>
<dbReference type="InterPro" id="IPR007335">
    <property type="entry name" value="DUF413"/>
</dbReference>
<gene>
    <name evidence="3" type="primary">maoP</name>
    <name evidence="3" type="ORF">SG35_028750</name>
</gene>
<reference evidence="3 4" key="1">
    <citation type="journal article" date="2015" name="Genome Announc.">
        <title>Draft Genome Sequences of Marine Isolates of Thalassomonas viridans and Thalassomonas actiniarum.</title>
        <authorList>
            <person name="Olonade I."/>
            <person name="van Zyl L.J."/>
            <person name="Trindade M."/>
        </authorList>
    </citation>
    <scope>NUCLEOTIDE SEQUENCE [LARGE SCALE GENOMIC DNA]</scope>
    <source>
        <strain evidence="3 4">A5K-106</strain>
    </source>
</reference>
<keyword evidence="4" id="KW-1185">Reference proteome</keyword>
<dbReference type="EMBL" id="CP059736">
    <property type="protein sequence ID" value="WDE02404.1"/>
    <property type="molecule type" value="Genomic_DNA"/>
</dbReference>
<organism evidence="3 4">
    <name type="scientific">Thalassomonas actiniarum</name>
    <dbReference type="NCBI Taxonomy" id="485447"/>
    <lineage>
        <taxon>Bacteria</taxon>
        <taxon>Pseudomonadati</taxon>
        <taxon>Pseudomonadota</taxon>
        <taxon>Gammaproteobacteria</taxon>
        <taxon>Alteromonadales</taxon>
        <taxon>Colwelliaceae</taxon>
        <taxon>Thalassomonas</taxon>
    </lineage>
</organism>
<protein>
    <recommendedName>
        <fullName evidence="2">Macrodomain Ori protein</fullName>
    </recommendedName>
</protein>
<reference evidence="3 4" key="2">
    <citation type="journal article" date="2022" name="Mar. Drugs">
        <title>Bioassay-Guided Fractionation Leads to the Detection of Cholic Acid Generated by the Rare Thalassomonas sp.</title>
        <authorList>
            <person name="Pheiffer F."/>
            <person name="Schneider Y.K."/>
            <person name="Hansen E.H."/>
            <person name="Andersen J.H."/>
            <person name="Isaksson J."/>
            <person name="Busche T."/>
            <person name="R C."/>
            <person name="Kalinowski J."/>
            <person name="Zyl L.V."/>
            <person name="Trindade M."/>
        </authorList>
    </citation>
    <scope>NUCLEOTIDE SEQUENCE [LARGE SCALE GENOMIC DNA]</scope>
    <source>
        <strain evidence="3 4">A5K-106</strain>
    </source>
</reference>
<sequence>MKTMLRPGQTPFYGDSRHTHGIARSGCFNTREVQELTMYGNTMQRLFDGMLEPENDEEVRFIADCQTSDESSLYSVRLWKKYLNTLEKLKQHHSFSRSERYNKPELFSDGYFKEAVG</sequence>
<dbReference type="KEGG" id="tact:SG35_028750"/>